<dbReference type="Gene3D" id="3.40.50.2000">
    <property type="entry name" value="Glycogen Phosphorylase B"/>
    <property type="match status" value="2"/>
</dbReference>
<dbReference type="GO" id="GO:0009103">
    <property type="term" value="P:lipopolysaccharide biosynthetic process"/>
    <property type="evidence" value="ECO:0007669"/>
    <property type="project" value="TreeGrafter"/>
</dbReference>
<dbReference type="RefSeq" id="WP_013766533.1">
    <property type="nucleotide sequence ID" value="NC_015510.1"/>
</dbReference>
<dbReference type="SUPFAM" id="SSF53756">
    <property type="entry name" value="UDP-Glycosyltransferase/glycogen phosphorylase"/>
    <property type="match status" value="1"/>
</dbReference>
<dbReference type="AlphaFoldDB" id="F4L4J4"/>
<dbReference type="HOGENOM" id="CLU_009583_27_2_10"/>
<name>F4L4J4_HALH1</name>
<proteinExistence type="predicted"/>
<gene>
    <name evidence="4" type="ordered locus">Halhy_4149</name>
</gene>
<dbReference type="InterPro" id="IPR001296">
    <property type="entry name" value="Glyco_trans_1"/>
</dbReference>
<dbReference type="OrthoDB" id="9801609at2"/>
<dbReference type="STRING" id="760192.Halhy_4149"/>
<evidence type="ECO:0000313" key="4">
    <source>
        <dbReference type="EMBL" id="AEE51995.1"/>
    </source>
</evidence>
<keyword evidence="5" id="KW-1185">Reference proteome</keyword>
<reference evidence="4 5" key="1">
    <citation type="journal article" date="2011" name="Stand. Genomic Sci.">
        <title>Complete genome sequence of Haliscomenobacter hydrossis type strain (O).</title>
        <authorList>
            <consortium name="US DOE Joint Genome Institute (JGI-PGF)"/>
            <person name="Daligault H."/>
            <person name="Lapidus A."/>
            <person name="Zeytun A."/>
            <person name="Nolan M."/>
            <person name="Lucas S."/>
            <person name="Del Rio T.G."/>
            <person name="Tice H."/>
            <person name="Cheng J.F."/>
            <person name="Tapia R."/>
            <person name="Han C."/>
            <person name="Goodwin L."/>
            <person name="Pitluck S."/>
            <person name="Liolios K."/>
            <person name="Pagani I."/>
            <person name="Ivanova N."/>
            <person name="Huntemann M."/>
            <person name="Mavromatis K."/>
            <person name="Mikhailova N."/>
            <person name="Pati A."/>
            <person name="Chen A."/>
            <person name="Palaniappan K."/>
            <person name="Land M."/>
            <person name="Hauser L."/>
            <person name="Brambilla E.M."/>
            <person name="Rohde M."/>
            <person name="Verbarg S."/>
            <person name="Goker M."/>
            <person name="Bristow J."/>
            <person name="Eisen J.A."/>
            <person name="Markowitz V."/>
            <person name="Hugenholtz P."/>
            <person name="Kyrpides N.C."/>
            <person name="Klenk H.P."/>
            <person name="Woyke T."/>
        </authorList>
    </citation>
    <scope>NUCLEOTIDE SEQUENCE [LARGE SCALE GENOMIC DNA]</scope>
    <source>
        <strain evidence="5">ATCC 27775 / DSM 1100 / LMG 10767 / O</strain>
    </source>
</reference>
<accession>F4L4J4</accession>
<dbReference type="CDD" id="cd03809">
    <property type="entry name" value="GT4_MtfB-like"/>
    <property type="match status" value="1"/>
</dbReference>
<feature type="domain" description="Glycosyl transferase family 1" evidence="2">
    <location>
        <begin position="199"/>
        <end position="349"/>
    </location>
</feature>
<dbReference type="Pfam" id="PF00534">
    <property type="entry name" value="Glycos_transf_1"/>
    <property type="match status" value="1"/>
</dbReference>
<organism evidence="4 5">
    <name type="scientific">Haliscomenobacter hydrossis (strain ATCC 27775 / DSM 1100 / LMG 10767 / O)</name>
    <dbReference type="NCBI Taxonomy" id="760192"/>
    <lineage>
        <taxon>Bacteria</taxon>
        <taxon>Pseudomonadati</taxon>
        <taxon>Bacteroidota</taxon>
        <taxon>Saprospiria</taxon>
        <taxon>Saprospirales</taxon>
        <taxon>Haliscomenobacteraceae</taxon>
        <taxon>Haliscomenobacter</taxon>
    </lineage>
</organism>
<dbReference type="PANTHER" id="PTHR46401:SF2">
    <property type="entry name" value="GLYCOSYLTRANSFERASE WBBK-RELATED"/>
    <property type="match status" value="1"/>
</dbReference>
<dbReference type="PANTHER" id="PTHR46401">
    <property type="entry name" value="GLYCOSYLTRANSFERASE WBBK-RELATED"/>
    <property type="match status" value="1"/>
</dbReference>
<evidence type="ECO:0000256" key="1">
    <source>
        <dbReference type="ARBA" id="ARBA00022679"/>
    </source>
</evidence>
<evidence type="ECO:0000259" key="2">
    <source>
        <dbReference type="Pfam" id="PF00534"/>
    </source>
</evidence>
<keyword evidence="1 4" id="KW-0808">Transferase</keyword>
<protein>
    <submittedName>
        <fullName evidence="4">Glycosyl transferase group 1</fullName>
    </submittedName>
</protein>
<evidence type="ECO:0000313" key="5">
    <source>
        <dbReference type="Proteomes" id="UP000008461"/>
    </source>
</evidence>
<evidence type="ECO:0000259" key="3">
    <source>
        <dbReference type="Pfam" id="PF13439"/>
    </source>
</evidence>
<reference key="2">
    <citation type="submission" date="2011-04" db="EMBL/GenBank/DDBJ databases">
        <title>Complete sequence of chromosome of Haliscomenobacter hydrossis DSM 1100.</title>
        <authorList>
            <consortium name="US DOE Joint Genome Institute (JGI-PGF)"/>
            <person name="Lucas S."/>
            <person name="Han J."/>
            <person name="Lapidus A."/>
            <person name="Bruce D."/>
            <person name="Goodwin L."/>
            <person name="Pitluck S."/>
            <person name="Peters L."/>
            <person name="Kyrpides N."/>
            <person name="Mavromatis K."/>
            <person name="Ivanova N."/>
            <person name="Ovchinnikova G."/>
            <person name="Pagani I."/>
            <person name="Daligault H."/>
            <person name="Detter J.C."/>
            <person name="Han C."/>
            <person name="Land M."/>
            <person name="Hauser L."/>
            <person name="Markowitz V."/>
            <person name="Cheng J.-F."/>
            <person name="Hugenholtz P."/>
            <person name="Woyke T."/>
            <person name="Wu D."/>
            <person name="Verbarg S."/>
            <person name="Frueling A."/>
            <person name="Brambilla E."/>
            <person name="Klenk H.-P."/>
            <person name="Eisen J.A."/>
        </authorList>
    </citation>
    <scope>NUCLEOTIDE SEQUENCE</scope>
    <source>
        <strain>DSM 1100</strain>
    </source>
</reference>
<dbReference type="GO" id="GO:0016757">
    <property type="term" value="F:glycosyltransferase activity"/>
    <property type="evidence" value="ECO:0007669"/>
    <property type="project" value="InterPro"/>
</dbReference>
<dbReference type="KEGG" id="hhy:Halhy_4149"/>
<dbReference type="EMBL" id="CP002691">
    <property type="protein sequence ID" value="AEE51995.1"/>
    <property type="molecule type" value="Genomic_DNA"/>
</dbReference>
<dbReference type="Pfam" id="PF13439">
    <property type="entry name" value="Glyco_transf_4"/>
    <property type="match status" value="1"/>
</dbReference>
<dbReference type="Proteomes" id="UP000008461">
    <property type="component" value="Chromosome"/>
</dbReference>
<dbReference type="InterPro" id="IPR028098">
    <property type="entry name" value="Glyco_trans_4-like_N"/>
</dbReference>
<sequence length="376" mass="42964">MLRFGYDAKRLFNNFTGLGNYSRTLLKNLAYYYPDHAYFLFSPKVERKPETKLFTSSASFSLYIPSRYQRPVWRSYGIRYALKRQKIQLFHGLSNELPIGIRSMGIKSVVTIHDLVFKHRPDYYPLIDRAVYDIKFKYACRQADAVVAISESTKNDIVNFYGIPPEKIKVIYQSCDERFMQEKSPKLIDQILAKYQLPTEFMLYVGTISERKNLLGVAQAMSQLPASLRIPLVVIGQGKEYKAQVLHFLQKEGLSQLVIFTQVDNDDLPAIFQKARIFLYPSRLEGFGIPVIEALFSRTPVISSKVSSLPEAAGPASWLVDPEEPLQITAGIERILSDDAYRKNMIESGLQYAQSFRGEVVTEEMMDLYAQVLGIA</sequence>
<dbReference type="eggNOG" id="COG0438">
    <property type="taxonomic scope" value="Bacteria"/>
</dbReference>
<feature type="domain" description="Glycosyltransferase subfamily 4-like N-terminal" evidence="3">
    <location>
        <begin position="17"/>
        <end position="175"/>
    </location>
</feature>